<evidence type="ECO:0000256" key="7">
    <source>
        <dbReference type="ARBA" id="ARBA00022729"/>
    </source>
</evidence>
<evidence type="ECO:0000256" key="14">
    <source>
        <dbReference type="ARBA" id="ARBA00023136"/>
    </source>
</evidence>
<dbReference type="GO" id="GO:0005524">
    <property type="term" value="F:ATP binding"/>
    <property type="evidence" value="ECO:0007669"/>
    <property type="project" value="UniProtKB-UniRule"/>
</dbReference>
<reference evidence="33" key="1">
    <citation type="submission" date="2025-08" db="UniProtKB">
        <authorList>
            <consortium name="Ensembl"/>
        </authorList>
    </citation>
    <scope>IDENTIFICATION</scope>
</reference>
<dbReference type="PROSITE" id="PS50011">
    <property type="entry name" value="PROTEIN_KINASE_DOM"/>
    <property type="match status" value="1"/>
</dbReference>
<evidence type="ECO:0000256" key="20">
    <source>
        <dbReference type="ARBA" id="ARBA00051243"/>
    </source>
</evidence>
<keyword evidence="12" id="KW-0832">Ubl conjugation</keyword>
<evidence type="ECO:0000256" key="23">
    <source>
        <dbReference type="PIRSR" id="PIRSR000615-3"/>
    </source>
</evidence>
<keyword evidence="19 28" id="KW-0393">Immunoglobulin domain</keyword>
<keyword evidence="10" id="KW-0418">Kinase</keyword>
<dbReference type="GO" id="GO:0030335">
    <property type="term" value="P:positive regulation of cell migration"/>
    <property type="evidence" value="ECO:0007669"/>
    <property type="project" value="TreeGrafter"/>
</dbReference>
<dbReference type="Gene3D" id="2.60.40.10">
    <property type="entry name" value="Immunoglobulins"/>
    <property type="match status" value="5"/>
</dbReference>
<evidence type="ECO:0000256" key="5">
    <source>
        <dbReference type="ARBA" id="ARBA00022679"/>
    </source>
</evidence>
<evidence type="ECO:0000256" key="11">
    <source>
        <dbReference type="ARBA" id="ARBA00022840"/>
    </source>
</evidence>
<dbReference type="Gene3D" id="1.10.510.10">
    <property type="entry name" value="Transferase(Phosphotransferase) domain 1"/>
    <property type="match status" value="1"/>
</dbReference>
<dbReference type="GO" id="GO:0043235">
    <property type="term" value="C:receptor complex"/>
    <property type="evidence" value="ECO:0007669"/>
    <property type="project" value="TreeGrafter"/>
</dbReference>
<feature type="binding site" evidence="23">
    <location>
        <position position="549"/>
    </location>
    <ligand>
        <name>Mg(2+)</name>
        <dbReference type="ChEBI" id="CHEBI:18420"/>
    </ligand>
</feature>
<accession>A0A8C2GL32</accession>
<dbReference type="SMART" id="SM00409">
    <property type="entry name" value="IG"/>
    <property type="match status" value="4"/>
</dbReference>
<evidence type="ECO:0000256" key="30">
    <source>
        <dbReference type="SAM" id="Phobius"/>
    </source>
</evidence>
<dbReference type="PIRSF" id="PIRSF500947">
    <property type="entry name" value="CSF-1_receptor"/>
    <property type="match status" value="1"/>
</dbReference>
<keyword evidence="17 28" id="KW-0675">Receptor</keyword>
<evidence type="ECO:0000256" key="1">
    <source>
        <dbReference type="ARBA" id="ARBA00004251"/>
    </source>
</evidence>
<keyword evidence="15" id="KW-0829">Tyrosine-protein kinase</keyword>
<feature type="binding site" evidence="22">
    <location>
        <position position="765"/>
    </location>
    <ligand>
        <name>ATP</name>
        <dbReference type="ChEBI" id="CHEBI:30616"/>
    </ligand>
</feature>
<feature type="disulfide bond" evidence="26">
    <location>
        <begin position="40"/>
        <end position="84"/>
    </location>
</feature>
<evidence type="ECO:0000256" key="2">
    <source>
        <dbReference type="ARBA" id="ARBA00011902"/>
    </source>
</evidence>
<dbReference type="InterPro" id="IPR001824">
    <property type="entry name" value="Tyr_kinase_rcpt_3_CS"/>
</dbReference>
<name>A0A8C2GL32_CYPCA</name>
<feature type="binding site" evidence="22">
    <location>
        <begin position="577"/>
        <end position="584"/>
    </location>
    <ligand>
        <name>ATP</name>
        <dbReference type="ChEBI" id="CHEBI:30616"/>
    </ligand>
</feature>
<evidence type="ECO:0000256" key="4">
    <source>
        <dbReference type="ARBA" id="ARBA00022553"/>
    </source>
</evidence>
<dbReference type="GO" id="GO:0019838">
    <property type="term" value="F:growth factor binding"/>
    <property type="evidence" value="ECO:0007669"/>
    <property type="project" value="TreeGrafter"/>
</dbReference>
<evidence type="ECO:0000313" key="33">
    <source>
        <dbReference type="Ensembl" id="ENSCCRP00015102011.1"/>
    </source>
</evidence>
<dbReference type="Proteomes" id="UP000694700">
    <property type="component" value="Unplaced"/>
</dbReference>
<feature type="disulfide bond" evidence="26">
    <location>
        <begin position="226"/>
        <end position="281"/>
    </location>
</feature>
<evidence type="ECO:0000256" key="19">
    <source>
        <dbReference type="ARBA" id="ARBA00023319"/>
    </source>
</evidence>
<evidence type="ECO:0000256" key="22">
    <source>
        <dbReference type="PIRSR" id="PIRSR000615-2"/>
    </source>
</evidence>
<protein>
    <recommendedName>
        <fullName evidence="2">receptor protein-tyrosine kinase</fullName>
        <ecNumber evidence="2">2.7.10.1</ecNumber>
    </recommendedName>
</protein>
<dbReference type="InterPro" id="IPR030658">
    <property type="entry name" value="CSF-1_receptor"/>
</dbReference>
<evidence type="ECO:0000256" key="12">
    <source>
        <dbReference type="ARBA" id="ARBA00022843"/>
    </source>
</evidence>
<evidence type="ECO:0000256" key="17">
    <source>
        <dbReference type="ARBA" id="ARBA00023170"/>
    </source>
</evidence>
<feature type="binding site" evidence="22 27">
    <location>
        <position position="604"/>
    </location>
    <ligand>
        <name>ATP</name>
        <dbReference type="ChEBI" id="CHEBI:30616"/>
    </ligand>
</feature>
<feature type="domain" description="Ig-like" evidence="32">
    <location>
        <begin position="308"/>
        <end position="392"/>
    </location>
</feature>
<dbReference type="GO" id="GO:1990682">
    <property type="term" value="C:CSF1-CSF1R complex"/>
    <property type="evidence" value="ECO:0007669"/>
    <property type="project" value="TreeGrafter"/>
</dbReference>
<dbReference type="SUPFAM" id="SSF56112">
    <property type="entry name" value="Protein kinase-like (PK-like)"/>
    <property type="match status" value="1"/>
</dbReference>
<keyword evidence="14 30" id="KW-0472">Membrane</keyword>
<dbReference type="PRINTS" id="PR01832">
    <property type="entry name" value="VEGFRECEPTOR"/>
</dbReference>
<dbReference type="FunFam" id="2.60.40.10:FF:001029">
    <property type="entry name" value="Macrophage colony-stimulating factor 1 receptor"/>
    <property type="match status" value="1"/>
</dbReference>
<feature type="region of interest" description="Disordered" evidence="29">
    <location>
        <begin position="904"/>
        <end position="945"/>
    </location>
</feature>
<dbReference type="Pfam" id="PF07714">
    <property type="entry name" value="PK_Tyr_Ser-Thr"/>
    <property type="match status" value="1"/>
</dbReference>
<keyword evidence="11 22" id="KW-0067">ATP-binding</keyword>
<comment type="catalytic activity">
    <reaction evidence="20">
        <text>L-tyrosyl-[protein] + ATP = O-phospho-L-tyrosyl-[protein] + ADP + H(+)</text>
        <dbReference type="Rhea" id="RHEA:10596"/>
        <dbReference type="Rhea" id="RHEA-COMP:10136"/>
        <dbReference type="Rhea" id="RHEA-COMP:20101"/>
        <dbReference type="ChEBI" id="CHEBI:15378"/>
        <dbReference type="ChEBI" id="CHEBI:30616"/>
        <dbReference type="ChEBI" id="CHEBI:46858"/>
        <dbReference type="ChEBI" id="CHEBI:61978"/>
        <dbReference type="ChEBI" id="CHEBI:456216"/>
        <dbReference type="EC" id="2.7.10.1"/>
    </reaction>
</comment>
<keyword evidence="23" id="KW-0479">Metal-binding</keyword>
<feature type="disulfide bond" evidence="26">
    <location>
        <begin position="415"/>
        <end position="481"/>
    </location>
</feature>
<keyword evidence="9 22" id="KW-0547">Nucleotide-binding</keyword>
<evidence type="ECO:0000259" key="31">
    <source>
        <dbReference type="PROSITE" id="PS50011"/>
    </source>
</evidence>
<dbReference type="PROSITE" id="PS00107">
    <property type="entry name" value="PROTEIN_KINASE_ATP"/>
    <property type="match status" value="1"/>
</dbReference>
<feature type="active site" description="Proton acceptor" evidence="21">
    <location>
        <position position="761"/>
    </location>
</feature>
<dbReference type="FunFam" id="1.10.510.10:FF:001512">
    <property type="entry name" value="Receptor tyrosine-protein kinase erbB-2"/>
    <property type="match status" value="1"/>
</dbReference>
<dbReference type="InterPro" id="IPR008266">
    <property type="entry name" value="Tyr_kinase_AS"/>
</dbReference>
<keyword evidence="6 28" id="KW-0812">Transmembrane</keyword>
<dbReference type="InterPro" id="IPR013783">
    <property type="entry name" value="Ig-like_fold"/>
</dbReference>
<comment type="similarity">
    <text evidence="28">Belongs to the protein kinase superfamily. Tyr protein kinase family. CSF-1/PDGF receptor subfamily.</text>
</comment>
<feature type="binding site" evidence="22">
    <location>
        <begin position="652"/>
        <end position="658"/>
    </location>
    <ligand>
        <name>ATP</name>
        <dbReference type="ChEBI" id="CHEBI:30616"/>
    </ligand>
</feature>
<evidence type="ECO:0000256" key="21">
    <source>
        <dbReference type="PIRSR" id="PIRSR000615-1"/>
    </source>
</evidence>
<dbReference type="FunFam" id="3.30.200.20:FF:000025">
    <property type="entry name" value="Platelet-derived growth factor receptor alpha"/>
    <property type="match status" value="1"/>
</dbReference>
<evidence type="ECO:0000256" key="28">
    <source>
        <dbReference type="RuleBase" id="RU000311"/>
    </source>
</evidence>
<dbReference type="PROSITE" id="PS50835">
    <property type="entry name" value="IG_LIKE"/>
    <property type="match status" value="3"/>
</dbReference>
<evidence type="ECO:0000256" key="10">
    <source>
        <dbReference type="ARBA" id="ARBA00022777"/>
    </source>
</evidence>
<dbReference type="GO" id="GO:0007169">
    <property type="term" value="P:cell surface receptor protein tyrosine kinase signaling pathway"/>
    <property type="evidence" value="ECO:0007669"/>
    <property type="project" value="InterPro"/>
</dbReference>
<dbReference type="EC" id="2.7.10.1" evidence="2"/>
<evidence type="ECO:0000259" key="32">
    <source>
        <dbReference type="PROSITE" id="PS50835"/>
    </source>
</evidence>
<dbReference type="PROSITE" id="PS00240">
    <property type="entry name" value="RECEPTOR_TYR_KIN_III"/>
    <property type="match status" value="1"/>
</dbReference>
<evidence type="ECO:0000256" key="13">
    <source>
        <dbReference type="ARBA" id="ARBA00022989"/>
    </source>
</evidence>
<dbReference type="InterPro" id="IPR017441">
    <property type="entry name" value="Protein_kinase_ATP_BS"/>
</dbReference>
<evidence type="ECO:0000256" key="15">
    <source>
        <dbReference type="ARBA" id="ARBA00023137"/>
    </source>
</evidence>
<keyword evidence="7" id="KW-0732">Signal</keyword>
<dbReference type="PANTHER" id="PTHR24416:SF47">
    <property type="entry name" value="MACROPHAGE COLONY-STIMULATING FACTOR 1 RECEPTOR"/>
    <property type="match status" value="1"/>
</dbReference>
<evidence type="ECO:0000256" key="29">
    <source>
        <dbReference type="SAM" id="MobiDB-lite"/>
    </source>
</evidence>
<dbReference type="AlphaFoldDB" id="A0A8C2GL32"/>
<dbReference type="Pfam" id="PF25305">
    <property type="entry name" value="Ig_PDGFR_d4"/>
    <property type="match status" value="1"/>
</dbReference>
<dbReference type="SUPFAM" id="SSF48726">
    <property type="entry name" value="Immunoglobulin"/>
    <property type="match status" value="4"/>
</dbReference>
<dbReference type="InterPro" id="IPR036179">
    <property type="entry name" value="Ig-like_dom_sf"/>
</dbReference>
<dbReference type="GO" id="GO:0043408">
    <property type="term" value="P:regulation of MAPK cascade"/>
    <property type="evidence" value="ECO:0007669"/>
    <property type="project" value="TreeGrafter"/>
</dbReference>
<evidence type="ECO:0000256" key="6">
    <source>
        <dbReference type="ARBA" id="ARBA00022692"/>
    </source>
</evidence>
<dbReference type="GO" id="GO:0046872">
    <property type="term" value="F:metal ion binding"/>
    <property type="evidence" value="ECO:0007669"/>
    <property type="project" value="UniProtKB-KW"/>
</dbReference>
<evidence type="ECO:0000256" key="3">
    <source>
        <dbReference type="ARBA" id="ARBA00022475"/>
    </source>
</evidence>
<dbReference type="GO" id="GO:0030316">
    <property type="term" value="P:osteoclast differentiation"/>
    <property type="evidence" value="ECO:0007669"/>
    <property type="project" value="TreeGrafter"/>
</dbReference>
<dbReference type="InterPro" id="IPR003598">
    <property type="entry name" value="Ig_sub2"/>
</dbReference>
<dbReference type="PIRSF" id="PIRSF000615">
    <property type="entry name" value="TyrPK_CSF1-R"/>
    <property type="match status" value="1"/>
</dbReference>
<dbReference type="FunFam" id="2.60.40.10:FF:002322">
    <property type="entry name" value="macrophage colony-stimulating factor 1 receptor"/>
    <property type="match status" value="1"/>
</dbReference>
<feature type="domain" description="Protein kinase" evidence="31">
    <location>
        <begin position="570"/>
        <end position="890"/>
    </location>
</feature>
<keyword evidence="18" id="KW-0325">Glycoprotein</keyword>
<proteinExistence type="inferred from homology"/>
<evidence type="ECO:0000256" key="9">
    <source>
        <dbReference type="ARBA" id="ARBA00022741"/>
    </source>
</evidence>
<dbReference type="GO" id="GO:0050793">
    <property type="term" value="P:regulation of developmental process"/>
    <property type="evidence" value="ECO:0007669"/>
    <property type="project" value="UniProtKB-ARBA"/>
</dbReference>
<dbReference type="InterPro" id="IPR050122">
    <property type="entry name" value="RTK"/>
</dbReference>
<dbReference type="InterPro" id="IPR007110">
    <property type="entry name" value="Ig-like_dom"/>
</dbReference>
<evidence type="ECO:0000256" key="25">
    <source>
        <dbReference type="PIRSR" id="PIRSR500947-51"/>
    </source>
</evidence>
<organism evidence="33 34">
    <name type="scientific">Cyprinus carpio</name>
    <name type="common">Common carp</name>
    <dbReference type="NCBI Taxonomy" id="7962"/>
    <lineage>
        <taxon>Eukaryota</taxon>
        <taxon>Metazoa</taxon>
        <taxon>Chordata</taxon>
        <taxon>Craniata</taxon>
        <taxon>Vertebrata</taxon>
        <taxon>Euteleostomi</taxon>
        <taxon>Actinopterygii</taxon>
        <taxon>Neopterygii</taxon>
        <taxon>Teleostei</taxon>
        <taxon>Ostariophysi</taxon>
        <taxon>Cypriniformes</taxon>
        <taxon>Cyprinidae</taxon>
        <taxon>Cyprininae</taxon>
        <taxon>Cyprinus</taxon>
    </lineage>
</organism>
<dbReference type="Ensembl" id="ENSCCRT00015105315.1">
    <property type="protein sequence ID" value="ENSCCRP00015102011.1"/>
    <property type="gene ID" value="ENSCCRG00015040732.1"/>
</dbReference>
<feature type="binding site" evidence="23">
    <location>
        <position position="779"/>
    </location>
    <ligand>
        <name>Mg(2+)</name>
        <dbReference type="ChEBI" id="CHEBI:18420"/>
    </ligand>
</feature>
<dbReference type="Pfam" id="PF13927">
    <property type="entry name" value="Ig_3"/>
    <property type="match status" value="1"/>
</dbReference>
<dbReference type="InterPro" id="IPR020635">
    <property type="entry name" value="Tyr_kinase_cat_dom"/>
</dbReference>
<dbReference type="Gene3D" id="3.30.200.20">
    <property type="entry name" value="Phosphorylase Kinase, domain 1"/>
    <property type="match status" value="1"/>
</dbReference>
<keyword evidence="5" id="KW-0808">Transferase</keyword>
<keyword evidence="8" id="KW-0677">Repeat</keyword>
<evidence type="ECO:0000313" key="34">
    <source>
        <dbReference type="Proteomes" id="UP000694700"/>
    </source>
</evidence>
<evidence type="ECO:0000256" key="18">
    <source>
        <dbReference type="ARBA" id="ARBA00023180"/>
    </source>
</evidence>
<dbReference type="SMART" id="SM00219">
    <property type="entry name" value="TyrKc"/>
    <property type="match status" value="1"/>
</dbReference>
<dbReference type="GO" id="GO:0005886">
    <property type="term" value="C:plasma membrane"/>
    <property type="evidence" value="ECO:0007669"/>
    <property type="project" value="UniProtKB-SubCell"/>
</dbReference>
<evidence type="ECO:0000256" key="8">
    <source>
        <dbReference type="ARBA" id="ARBA00022737"/>
    </source>
</evidence>
<dbReference type="PANTHER" id="PTHR24416">
    <property type="entry name" value="TYROSINE-PROTEIN KINASE RECEPTOR"/>
    <property type="match status" value="1"/>
</dbReference>
<feature type="domain" description="Ig-like" evidence="32">
    <location>
        <begin position="105"/>
        <end position="190"/>
    </location>
</feature>
<feature type="disulfide bond" evidence="26">
    <location>
        <begin position="130"/>
        <end position="179"/>
    </location>
</feature>
<keyword evidence="23" id="KW-0460">Magnesium</keyword>
<feature type="transmembrane region" description="Helical" evidence="30">
    <location>
        <begin position="502"/>
        <end position="526"/>
    </location>
</feature>
<dbReference type="GO" id="GO:0001667">
    <property type="term" value="P:ameboidal-type cell migration"/>
    <property type="evidence" value="ECO:0007669"/>
    <property type="project" value="UniProtKB-ARBA"/>
</dbReference>
<dbReference type="GO" id="GO:0005011">
    <property type="term" value="F:macrophage colony-stimulating factor receptor activity"/>
    <property type="evidence" value="ECO:0007669"/>
    <property type="project" value="TreeGrafter"/>
</dbReference>
<keyword evidence="13 30" id="KW-1133">Transmembrane helix</keyword>
<dbReference type="InterPro" id="IPR001245">
    <property type="entry name" value="Ser-Thr/Tyr_kinase_cat_dom"/>
</dbReference>
<feature type="binding site" evidence="23">
    <location>
        <position position="766"/>
    </location>
    <ligand>
        <name>Mg(2+)</name>
        <dbReference type="ChEBI" id="CHEBI:18420"/>
    </ligand>
</feature>
<dbReference type="InterPro" id="IPR000719">
    <property type="entry name" value="Prot_kinase_dom"/>
</dbReference>
<feature type="domain" description="Ig-like" evidence="32">
    <location>
        <begin position="205"/>
        <end position="297"/>
    </location>
</feature>
<dbReference type="InterPro" id="IPR011009">
    <property type="entry name" value="Kinase-like_dom_sf"/>
</dbReference>
<dbReference type="SMART" id="SM00408">
    <property type="entry name" value="IGc2"/>
    <property type="match status" value="2"/>
</dbReference>
<dbReference type="PROSITE" id="PS00109">
    <property type="entry name" value="PROTEIN_KINASE_TYR"/>
    <property type="match status" value="1"/>
</dbReference>
<dbReference type="GO" id="GO:0048513">
    <property type="term" value="P:animal organ development"/>
    <property type="evidence" value="ECO:0007669"/>
    <property type="project" value="UniProtKB-ARBA"/>
</dbReference>
<dbReference type="InterPro" id="IPR003599">
    <property type="entry name" value="Ig_sub"/>
</dbReference>
<dbReference type="GO" id="GO:0030182">
    <property type="term" value="P:neuron differentiation"/>
    <property type="evidence" value="ECO:0007669"/>
    <property type="project" value="UniProtKB-ARBA"/>
</dbReference>
<dbReference type="GO" id="GO:0002682">
    <property type="term" value="P:regulation of immune system process"/>
    <property type="evidence" value="ECO:0007669"/>
    <property type="project" value="UniProtKB-ARBA"/>
</dbReference>
<keyword evidence="3" id="KW-1003">Cell membrane</keyword>
<feature type="site" description="Important for interaction with phosphotyrosine-binding proteins" evidence="24">
    <location>
        <position position="897"/>
    </location>
</feature>
<evidence type="ECO:0000256" key="16">
    <source>
        <dbReference type="ARBA" id="ARBA00023157"/>
    </source>
</evidence>
<comment type="subcellular location">
    <subcellularLocation>
        <location evidence="1">Cell membrane</location>
        <topology evidence="1">Single-pass type I membrane protein</topology>
    </subcellularLocation>
    <subcellularLocation>
        <location evidence="28">Membrane</location>
        <topology evidence="28">Single-pass type I membrane protein</topology>
    </subcellularLocation>
</comment>
<keyword evidence="4" id="KW-0597">Phosphoprotein</keyword>
<feature type="compositionally biased region" description="Acidic residues" evidence="29">
    <location>
        <begin position="921"/>
        <end position="934"/>
    </location>
</feature>
<dbReference type="GO" id="GO:0019955">
    <property type="term" value="F:cytokine binding"/>
    <property type="evidence" value="ECO:0007669"/>
    <property type="project" value="InterPro"/>
</dbReference>
<evidence type="ECO:0000256" key="24">
    <source>
        <dbReference type="PIRSR" id="PIRSR000615-4"/>
    </source>
</evidence>
<evidence type="ECO:0000256" key="26">
    <source>
        <dbReference type="PIRSR" id="PIRSR500947-52"/>
    </source>
</evidence>
<keyword evidence="16 26" id="KW-1015">Disulfide bond</keyword>
<feature type="binding site" evidence="25">
    <location>
        <begin position="576"/>
        <end position="584"/>
    </location>
    <ligand>
        <name>ATP</name>
        <dbReference type="ChEBI" id="CHEBI:30616"/>
    </ligand>
</feature>
<evidence type="ECO:0000256" key="27">
    <source>
        <dbReference type="PROSITE-ProRule" id="PRU10141"/>
    </source>
</evidence>
<sequence length="945" mass="106447">TCIFLVLVLGWSEPRIRLNSGAPVGTDVILDSGSPLHLICEGDGPVTWVPRLARHKRFISKEIRNVRSFHVDKATADFTGTYKCIYMNRNDSNESSSVHVFVRDPQILFISPSTSVRYVRKEGEDLTLPCLLTDPDATDFTFRMDNGSAVPYGMNVTFDPRKGVLIRNVQPGYNADYICRARIKGVEKVSKIFSINIIPRLHFPPYVFLKRSEYVKLVGEKFQISCTTNNPNFYYNITWTHSSRKLPRAEEKSMMQGDRLAIESILTIPAVQLSDSGNITCTGQNEAGANSSTTHLLVVDEPYIRLIPKLSSELTHRGLSIEVNEGNDVDLRVLIEAYPPLISHQWETPTSHNAPLPQNRYEALLFLKRLNFQETGRYTLHVKSSIKNASITFDIKMYTKPVATVRWENVTTLSCRSYGYPAPSILWYQCTGIRTTCPENSTGLQPIQTQTLALQKNPYGSVGVESVLTVGPSNQRMTVVCVAFNLVGQGRDTFAMDVSDQLFTSAMCGATVAIVVLALLLIFMIYKYRQKPRYEIRWKIIEATNGNDYTFIDPTKLPYNEKWEFPRDKLKLGKTLGAGAFGKVVEATAYGLGKEDNVTRVAVKMLKASAHPDEREALMSELKILSHLGQHKNIVNLLGACTHGGPVLVITEYCCHGDLLNFLRNKAENFLNFVMMIPTPVTDYKNVDTERMFFRSDSGISSTCSGHYLDMRPASSRPTNSAQSDEADGSWPLDMDDLLRFSYQVAQGLDFLTAKNCIHRDVAARNVLLTNSRVAKICDFGLARDIMNDSNYVVKGNARLPVKWMAPESIFDCVYTVQSDVWSYGILLWEIFSLGETETLILAYIVGQFNPEFSIAHVVSRYTIMKMCWNLDAAERPTFSKISQLIERMLGDTETQYQNVQSNAQGDEQLESCDPVKHEDESFETSCDQEEDDQPLMKPNTYQFC</sequence>